<organism evidence="10">
    <name type="scientific">viral metagenome</name>
    <dbReference type="NCBI Taxonomy" id="1070528"/>
    <lineage>
        <taxon>unclassified sequences</taxon>
        <taxon>metagenomes</taxon>
        <taxon>organismal metagenomes</taxon>
    </lineage>
</organism>
<protein>
    <recommendedName>
        <fullName evidence="7">DNA 3'-5' helicase</fullName>
        <ecNumber evidence="7">5.6.2.4</ecNumber>
    </recommendedName>
</protein>
<evidence type="ECO:0000256" key="6">
    <source>
        <dbReference type="ARBA" id="ARBA00034617"/>
    </source>
</evidence>
<dbReference type="PANTHER" id="PTHR11070:SF63">
    <property type="entry name" value="DNA HELICASE IV"/>
    <property type="match status" value="1"/>
</dbReference>
<dbReference type="CDD" id="cd17932">
    <property type="entry name" value="DEXQc_UvrD"/>
    <property type="match status" value="1"/>
</dbReference>
<evidence type="ECO:0000313" key="10">
    <source>
        <dbReference type="EMBL" id="QHS90833.1"/>
    </source>
</evidence>
<comment type="catalytic activity">
    <reaction evidence="8">
        <text>ATP + H2O = ADP + phosphate + H(+)</text>
        <dbReference type="Rhea" id="RHEA:13065"/>
        <dbReference type="ChEBI" id="CHEBI:15377"/>
        <dbReference type="ChEBI" id="CHEBI:15378"/>
        <dbReference type="ChEBI" id="CHEBI:30616"/>
        <dbReference type="ChEBI" id="CHEBI:43474"/>
        <dbReference type="ChEBI" id="CHEBI:456216"/>
        <dbReference type="EC" id="5.6.2.4"/>
    </reaction>
</comment>
<dbReference type="Pfam" id="PF00580">
    <property type="entry name" value="UvrD-helicase"/>
    <property type="match status" value="2"/>
</dbReference>
<dbReference type="SMART" id="SM00479">
    <property type="entry name" value="EXOIII"/>
    <property type="match status" value="1"/>
</dbReference>
<dbReference type="InterPro" id="IPR013520">
    <property type="entry name" value="Ribonucl_H"/>
</dbReference>
<dbReference type="AlphaFoldDB" id="A0A6C0BHK5"/>
<evidence type="ECO:0000256" key="7">
    <source>
        <dbReference type="ARBA" id="ARBA00034808"/>
    </source>
</evidence>
<evidence type="ECO:0000256" key="8">
    <source>
        <dbReference type="ARBA" id="ARBA00048988"/>
    </source>
</evidence>
<evidence type="ECO:0000256" key="5">
    <source>
        <dbReference type="ARBA" id="ARBA00023235"/>
    </source>
</evidence>
<dbReference type="CDD" id="cd06127">
    <property type="entry name" value="DEDDh"/>
    <property type="match status" value="1"/>
</dbReference>
<sequence>MNFIFDVETTGLPKFEKKRKYPSPENLSAFENARLLSISWIISHNATVVEQAYFIVKPEDFFVNEESTKIHGITHEQACNDGVNIRKVLIRIHEAFQKCKNIIAHNIDFDKSILTSEFYRYDMQEALHCFNSKKLVCTMKKGKQLMGSKAFPKLGALYKYLYGDEIQNAHNAQYDTLYCYKCFVKLFPKNQDVFFFGEREIHLTDEQRRIVYENTEQNILVVACAGSGKSSTTLCRIKQLIESGVDESSIILTTFTRDATHDMKEKLVGILGYKPNMHVGTIDGICKLMTETMGYGHSNTLRHVGEYGHEFLEFLKNSPKSFFSKYKYIFVDEFQDINQVQYEIIKCFFTNGVKLFAVGDDAQNIYSFRGSSVEYIVNFTILFPGSVVHKLTKNFRSSKPIVDFANASMEMNIEKIPKLMQSANTKNNKKPCIEYFSSQYQQNAAIVQLVKHYISNGTKEHHIAILCPMNGLLYSIEDLLTKENIAHVLLDGKGDMKTKAKNEHVVLSTIHKSKGLEWDVVILANMSDDNIPKAKNNKSIEEDRRLFYVAITRARTDLHILYTAKQTCPYVTRYVSEIDQNLVEWVKFNSRYLSGVSSNDKRATDKDIMKMVSFFDGTDFIKLKEANVLPSKDQIICNSVHKPHTYDEDAVRQDLQNDINILVKNIIIRDACIVASIDCVNSYAVMMLASVFLDSNDYNTYLAYNSDNATLSQDQQAKIRVISSRIIDKTIKYQIDGDDVPVLRCDFVPDTFISSLKIAYKVYKNRCIASKDCLDDLWEVSKCQRVLRDKRKRLLFRPTNVNNFTKCLNLIDDASEFFCSFVKNFKSNDIETFCKYKMDNGYFCEFDMRVGNNIILVKPSSMCEVSLDWIMHALISKVLFETNNTEKIIKSAYIYNPIQGVCYHLDLEYWDKHTELLHSLL</sequence>
<dbReference type="Pfam" id="PF00929">
    <property type="entry name" value="RNase_T"/>
    <property type="match status" value="1"/>
</dbReference>
<keyword evidence="2" id="KW-0378">Hydrolase</keyword>
<dbReference type="InterPro" id="IPR014017">
    <property type="entry name" value="DNA_helicase_UvrD-like_C"/>
</dbReference>
<comment type="catalytic activity">
    <reaction evidence="6">
        <text>Couples ATP hydrolysis with the unwinding of duplex DNA by translocating in the 3'-5' direction.</text>
        <dbReference type="EC" id="5.6.2.4"/>
    </reaction>
</comment>
<accession>A0A6C0BHK5</accession>
<dbReference type="SUPFAM" id="SSF53098">
    <property type="entry name" value="Ribonuclease H-like"/>
    <property type="match status" value="1"/>
</dbReference>
<dbReference type="GO" id="GO:0016787">
    <property type="term" value="F:hydrolase activity"/>
    <property type="evidence" value="ECO:0007669"/>
    <property type="project" value="UniProtKB-KW"/>
</dbReference>
<keyword evidence="4" id="KW-0067">ATP-binding</keyword>
<dbReference type="InterPro" id="IPR036397">
    <property type="entry name" value="RNaseH_sf"/>
</dbReference>
<reference evidence="10" key="1">
    <citation type="journal article" date="2020" name="Nature">
        <title>Giant virus diversity and host interactions through global metagenomics.</title>
        <authorList>
            <person name="Schulz F."/>
            <person name="Roux S."/>
            <person name="Paez-Espino D."/>
            <person name="Jungbluth S."/>
            <person name="Walsh D.A."/>
            <person name="Denef V.J."/>
            <person name="McMahon K.D."/>
            <person name="Konstantinidis K.T."/>
            <person name="Eloe-Fadrosh E.A."/>
            <person name="Kyrpides N.C."/>
            <person name="Woyke T."/>
        </authorList>
    </citation>
    <scope>NUCLEOTIDE SEQUENCE</scope>
    <source>
        <strain evidence="10">GVMAG-M-3300010354-11</strain>
    </source>
</reference>
<dbReference type="PROSITE" id="PS51198">
    <property type="entry name" value="UVRD_HELICASE_ATP_BIND"/>
    <property type="match status" value="1"/>
</dbReference>
<keyword evidence="3" id="KW-0347">Helicase</keyword>
<name>A0A6C0BHK5_9ZZZZ</name>
<keyword evidence="1" id="KW-0547">Nucleotide-binding</keyword>
<dbReference type="GO" id="GO:0000725">
    <property type="term" value="P:recombinational repair"/>
    <property type="evidence" value="ECO:0007669"/>
    <property type="project" value="TreeGrafter"/>
</dbReference>
<dbReference type="GO" id="GO:0003677">
    <property type="term" value="F:DNA binding"/>
    <property type="evidence" value="ECO:0007669"/>
    <property type="project" value="InterPro"/>
</dbReference>
<dbReference type="InterPro" id="IPR012337">
    <property type="entry name" value="RNaseH-like_sf"/>
</dbReference>
<evidence type="ECO:0000256" key="1">
    <source>
        <dbReference type="ARBA" id="ARBA00022741"/>
    </source>
</evidence>
<dbReference type="Gene3D" id="3.40.50.300">
    <property type="entry name" value="P-loop containing nucleotide triphosphate hydrolases"/>
    <property type="match status" value="3"/>
</dbReference>
<evidence type="ECO:0000256" key="3">
    <source>
        <dbReference type="ARBA" id="ARBA00022806"/>
    </source>
</evidence>
<keyword evidence="5" id="KW-0413">Isomerase</keyword>
<dbReference type="PANTHER" id="PTHR11070">
    <property type="entry name" value="UVRD / RECB / PCRA DNA HELICASE FAMILY MEMBER"/>
    <property type="match status" value="1"/>
</dbReference>
<evidence type="ECO:0000256" key="4">
    <source>
        <dbReference type="ARBA" id="ARBA00022840"/>
    </source>
</evidence>
<dbReference type="EMBL" id="MN739149">
    <property type="protein sequence ID" value="QHS90833.1"/>
    <property type="molecule type" value="Genomic_DNA"/>
</dbReference>
<dbReference type="InterPro" id="IPR027417">
    <property type="entry name" value="P-loop_NTPase"/>
</dbReference>
<dbReference type="InterPro" id="IPR000212">
    <property type="entry name" value="DNA_helicase_UvrD/REP"/>
</dbReference>
<feature type="domain" description="UvrD-like helicase ATP-binding" evidence="9">
    <location>
        <begin position="202"/>
        <end position="398"/>
    </location>
</feature>
<dbReference type="EC" id="5.6.2.4" evidence="7"/>
<dbReference type="SUPFAM" id="SSF52540">
    <property type="entry name" value="P-loop containing nucleoside triphosphate hydrolases"/>
    <property type="match status" value="1"/>
</dbReference>
<dbReference type="GO" id="GO:0043138">
    <property type="term" value="F:3'-5' DNA helicase activity"/>
    <property type="evidence" value="ECO:0007669"/>
    <property type="project" value="UniProtKB-EC"/>
</dbReference>
<dbReference type="Pfam" id="PF13361">
    <property type="entry name" value="UvrD_C"/>
    <property type="match status" value="2"/>
</dbReference>
<dbReference type="CDD" id="cd18807">
    <property type="entry name" value="SF1_C_UvrD"/>
    <property type="match status" value="1"/>
</dbReference>
<evidence type="ECO:0000259" key="9">
    <source>
        <dbReference type="PROSITE" id="PS51198"/>
    </source>
</evidence>
<dbReference type="Gene3D" id="3.30.420.10">
    <property type="entry name" value="Ribonuclease H-like superfamily/Ribonuclease H"/>
    <property type="match status" value="1"/>
</dbReference>
<dbReference type="GO" id="GO:0005524">
    <property type="term" value="F:ATP binding"/>
    <property type="evidence" value="ECO:0007669"/>
    <property type="project" value="UniProtKB-KW"/>
</dbReference>
<dbReference type="GO" id="GO:0005829">
    <property type="term" value="C:cytosol"/>
    <property type="evidence" value="ECO:0007669"/>
    <property type="project" value="TreeGrafter"/>
</dbReference>
<proteinExistence type="predicted"/>
<dbReference type="InterPro" id="IPR014016">
    <property type="entry name" value="UvrD-like_ATP-bd"/>
</dbReference>
<evidence type="ECO:0000256" key="2">
    <source>
        <dbReference type="ARBA" id="ARBA00022801"/>
    </source>
</evidence>